<dbReference type="GO" id="GO:0005385">
    <property type="term" value="F:zinc ion transmembrane transporter activity"/>
    <property type="evidence" value="ECO:0007669"/>
    <property type="project" value="TreeGrafter"/>
</dbReference>
<name>A0A553NFN1_TIGCA</name>
<feature type="transmembrane region" description="Helical" evidence="10">
    <location>
        <begin position="305"/>
        <end position="326"/>
    </location>
</feature>
<dbReference type="InterPro" id="IPR002524">
    <property type="entry name" value="Cation_efflux"/>
</dbReference>
<feature type="transmembrane region" description="Helical" evidence="10">
    <location>
        <begin position="272"/>
        <end position="293"/>
    </location>
</feature>
<dbReference type="OMA" id="IADWRIC"/>
<feature type="transmembrane region" description="Helical" evidence="10">
    <location>
        <begin position="366"/>
        <end position="390"/>
    </location>
</feature>
<sequence>MGPITAGESPPRLTTEADESDNGLLRPVNEVNTIQSRLIDNSTEVVEDEGSSLAELPHEQQREQRHVVAGSIADWRICQEISVLHPEVLQVNSDHQEVKVSTASGVRDSSEIHGRDLTAHEISEDGGKKPELTISALTLADEDETSSDLTPLLSEGRKSESMAFDTTEVNLGGYEGEETGFMDHCHTERDSAGPLDQTKAKRRLIAAFILGLLFTTFELTGGYFSGSLSIWSDGVHVLTDALNYLCNWYGLRMAETPSSKAYNFGRKRASPLAAFTSIILLYFATGSIMFLAVKRLIQGDYEIQSQYMLILAGSAVLFNLFVVFFLRGVPTSHGHSHDISSMFGHSHLDDPHASPNPGRNINVQAALMHVLGDLFQSAGVLISAVIIFFFPSAKYLDPICSFVFGIVVMITSKGVITKTVHILLEARPTRVSYEDLYRDLMDISEVVTVHNLKIWGLDEDTMALVCHLAVEDPERSEMVLQRATKICKCKHDIEQLTIQVERYRPEVMNTCRECQPMDD</sequence>
<evidence type="ECO:0000256" key="6">
    <source>
        <dbReference type="ARBA" id="ARBA00022989"/>
    </source>
</evidence>
<dbReference type="STRING" id="6832.A0A553NFN1"/>
<dbReference type="Pfam" id="PF01545">
    <property type="entry name" value="Cation_efflux"/>
    <property type="match status" value="1"/>
</dbReference>
<keyword evidence="5" id="KW-0864">Zinc transport</keyword>
<evidence type="ECO:0000256" key="2">
    <source>
        <dbReference type="ARBA" id="ARBA00008873"/>
    </source>
</evidence>
<dbReference type="InterPro" id="IPR058533">
    <property type="entry name" value="Cation_efflux_TM"/>
</dbReference>
<evidence type="ECO:0000313" key="13">
    <source>
        <dbReference type="EMBL" id="TRY64263.1"/>
    </source>
</evidence>
<evidence type="ECO:0000259" key="12">
    <source>
        <dbReference type="Pfam" id="PF16916"/>
    </source>
</evidence>
<keyword evidence="4 10" id="KW-0812">Transmembrane</keyword>
<evidence type="ECO:0000256" key="8">
    <source>
        <dbReference type="ARBA" id="ARBA00023136"/>
    </source>
</evidence>
<comment type="subcellular location">
    <subcellularLocation>
        <location evidence="1">Membrane</location>
        <topology evidence="1">Multi-pass membrane protein</topology>
    </subcellularLocation>
</comment>
<proteinExistence type="inferred from homology"/>
<dbReference type="NCBIfam" id="TIGR01297">
    <property type="entry name" value="CDF"/>
    <property type="match status" value="1"/>
</dbReference>
<evidence type="ECO:0000256" key="3">
    <source>
        <dbReference type="ARBA" id="ARBA00022448"/>
    </source>
</evidence>
<keyword evidence="5" id="KW-0862">Zinc</keyword>
<keyword evidence="8 10" id="KW-0472">Membrane</keyword>
<dbReference type="GO" id="GO:0005886">
    <property type="term" value="C:plasma membrane"/>
    <property type="evidence" value="ECO:0007669"/>
    <property type="project" value="TreeGrafter"/>
</dbReference>
<keyword evidence="3" id="KW-0813">Transport</keyword>
<reference evidence="13 14" key="1">
    <citation type="journal article" date="2018" name="Nat. Ecol. Evol.">
        <title>Genomic signatures of mitonuclear coevolution across populations of Tigriopus californicus.</title>
        <authorList>
            <person name="Barreto F.S."/>
            <person name="Watson E.T."/>
            <person name="Lima T.G."/>
            <person name="Willett C.S."/>
            <person name="Edmands S."/>
            <person name="Li W."/>
            <person name="Burton R.S."/>
        </authorList>
    </citation>
    <scope>NUCLEOTIDE SEQUENCE [LARGE SCALE GENOMIC DNA]</scope>
    <source>
        <strain evidence="13 14">San Diego</strain>
    </source>
</reference>
<dbReference type="OrthoDB" id="9944568at2759"/>
<dbReference type="PANTHER" id="PTHR11562:SF17">
    <property type="entry name" value="RE54080P-RELATED"/>
    <property type="match status" value="1"/>
</dbReference>
<dbReference type="Proteomes" id="UP000318571">
    <property type="component" value="Chromosome 10"/>
</dbReference>
<gene>
    <name evidence="13" type="ORF">TCAL_07937</name>
</gene>
<evidence type="ECO:0000256" key="1">
    <source>
        <dbReference type="ARBA" id="ARBA00004141"/>
    </source>
</evidence>
<feature type="transmembrane region" description="Helical" evidence="10">
    <location>
        <begin position="402"/>
        <end position="424"/>
    </location>
</feature>
<evidence type="ECO:0000313" key="14">
    <source>
        <dbReference type="Proteomes" id="UP000318571"/>
    </source>
</evidence>
<organism evidence="13 14">
    <name type="scientific">Tigriopus californicus</name>
    <name type="common">Marine copepod</name>
    <dbReference type="NCBI Taxonomy" id="6832"/>
    <lineage>
        <taxon>Eukaryota</taxon>
        <taxon>Metazoa</taxon>
        <taxon>Ecdysozoa</taxon>
        <taxon>Arthropoda</taxon>
        <taxon>Crustacea</taxon>
        <taxon>Multicrustacea</taxon>
        <taxon>Hexanauplia</taxon>
        <taxon>Copepoda</taxon>
        <taxon>Harpacticoida</taxon>
        <taxon>Harpacticidae</taxon>
        <taxon>Tigriopus</taxon>
    </lineage>
</organism>
<keyword evidence="14" id="KW-1185">Reference proteome</keyword>
<evidence type="ECO:0000256" key="4">
    <source>
        <dbReference type="ARBA" id="ARBA00022692"/>
    </source>
</evidence>
<evidence type="ECO:0000256" key="7">
    <source>
        <dbReference type="ARBA" id="ARBA00023065"/>
    </source>
</evidence>
<feature type="transmembrane region" description="Helical" evidence="10">
    <location>
        <begin position="204"/>
        <end position="224"/>
    </location>
</feature>
<dbReference type="InterPro" id="IPR050681">
    <property type="entry name" value="CDF/SLC30A"/>
</dbReference>
<dbReference type="GO" id="GO:0010043">
    <property type="term" value="P:response to zinc ion"/>
    <property type="evidence" value="ECO:0007669"/>
    <property type="project" value="TreeGrafter"/>
</dbReference>
<keyword evidence="6 10" id="KW-1133">Transmembrane helix</keyword>
<evidence type="ECO:0000256" key="9">
    <source>
        <dbReference type="SAM" id="MobiDB-lite"/>
    </source>
</evidence>
<dbReference type="EMBL" id="VCGU01000458">
    <property type="protein sequence ID" value="TRY64263.1"/>
    <property type="molecule type" value="Genomic_DNA"/>
</dbReference>
<dbReference type="SUPFAM" id="SSF161111">
    <property type="entry name" value="Cation efflux protein transmembrane domain-like"/>
    <property type="match status" value="1"/>
</dbReference>
<dbReference type="InterPro" id="IPR027469">
    <property type="entry name" value="Cation_efflux_TMD_sf"/>
</dbReference>
<evidence type="ECO:0000256" key="10">
    <source>
        <dbReference type="SAM" id="Phobius"/>
    </source>
</evidence>
<evidence type="ECO:0008006" key="15">
    <source>
        <dbReference type="Google" id="ProtNLM"/>
    </source>
</evidence>
<feature type="domain" description="Cation efflux protein transmembrane" evidence="11">
    <location>
        <begin position="204"/>
        <end position="424"/>
    </location>
</feature>
<dbReference type="AlphaFoldDB" id="A0A553NFN1"/>
<dbReference type="Pfam" id="PF16916">
    <property type="entry name" value="ZT_dimer"/>
    <property type="match status" value="1"/>
</dbReference>
<dbReference type="PANTHER" id="PTHR11562">
    <property type="entry name" value="CATION EFFLUX PROTEIN/ ZINC TRANSPORTER"/>
    <property type="match status" value="1"/>
</dbReference>
<keyword evidence="7" id="KW-0406">Ion transport</keyword>
<protein>
    <recommendedName>
        <fullName evidence="15">Cation efflux protein cytoplasmic domain-containing protein</fullName>
    </recommendedName>
</protein>
<comment type="similarity">
    <text evidence="2">Belongs to the cation diffusion facilitator (CDF) transporter (TC 2.A.4) family. SLC30A subfamily.</text>
</comment>
<feature type="region of interest" description="Disordered" evidence="9">
    <location>
        <begin position="1"/>
        <end position="25"/>
    </location>
</feature>
<dbReference type="Gene3D" id="1.20.1510.10">
    <property type="entry name" value="Cation efflux protein transmembrane domain"/>
    <property type="match status" value="1"/>
</dbReference>
<evidence type="ECO:0000259" key="11">
    <source>
        <dbReference type="Pfam" id="PF01545"/>
    </source>
</evidence>
<accession>A0A553NFN1</accession>
<evidence type="ECO:0000256" key="5">
    <source>
        <dbReference type="ARBA" id="ARBA00022906"/>
    </source>
</evidence>
<dbReference type="InterPro" id="IPR027470">
    <property type="entry name" value="Cation_efflux_CTD"/>
</dbReference>
<feature type="domain" description="Cation efflux protein cytoplasmic" evidence="12">
    <location>
        <begin position="430"/>
        <end position="503"/>
    </location>
</feature>
<comment type="caution">
    <text evidence="13">The sequence shown here is derived from an EMBL/GenBank/DDBJ whole genome shotgun (WGS) entry which is preliminary data.</text>
</comment>